<dbReference type="Proteomes" id="UP001324115">
    <property type="component" value="Unassembled WGS sequence"/>
</dbReference>
<keyword evidence="5" id="KW-1185">Reference proteome</keyword>
<feature type="repeat" description="PPR" evidence="3">
    <location>
        <begin position="24"/>
        <end position="58"/>
    </location>
</feature>
<keyword evidence="2" id="KW-0677">Repeat</keyword>
<comment type="similarity">
    <text evidence="1">Belongs to the PPR family. P subfamily.</text>
</comment>
<evidence type="ECO:0000256" key="1">
    <source>
        <dbReference type="ARBA" id="ARBA00007626"/>
    </source>
</evidence>
<evidence type="ECO:0000256" key="3">
    <source>
        <dbReference type="PROSITE-ProRule" id="PRU00708"/>
    </source>
</evidence>
<dbReference type="InterPro" id="IPR002885">
    <property type="entry name" value="PPR_rpt"/>
</dbReference>
<dbReference type="Gene3D" id="1.25.40.10">
    <property type="entry name" value="Tetratricopeptide repeat domain"/>
    <property type="match status" value="2"/>
</dbReference>
<sequence>MSCTLNGTFSGCKSKLEGMIMEPGCRTFAILINGFCIYCKIVKALELLNAMVEKGYWPDVVTYGTMCVEVSGFFEVERGEVVPELQTICVYTGVEPDVVTYSIIMDGFYIFTYSTLLDSLCKNQNSVEAMNFFVQMESRRILGWIIVIYHILIDGMCEAGKLKLAREIFSSLSDKGLQPNVRLLDEARFLRKNDTSRAMELFHVMAKRGFSADSYTKSMVVDLLSAGGLHPSSREKIQNYV</sequence>
<evidence type="ECO:0008006" key="6">
    <source>
        <dbReference type="Google" id="ProtNLM"/>
    </source>
</evidence>
<dbReference type="EMBL" id="JAXUIC010000003">
    <property type="protein sequence ID" value="KAK4596540.1"/>
    <property type="molecule type" value="Genomic_DNA"/>
</dbReference>
<reference evidence="4 5" key="1">
    <citation type="journal article" date="2023" name="G3 (Bethesda)">
        <title>A haplotype-resolved chromosome-scale genome for Quercus rubra L. provides insights into the genetics of adaptive traits for red oak species.</title>
        <authorList>
            <person name="Kapoor B."/>
            <person name="Jenkins J."/>
            <person name="Schmutz J."/>
            <person name="Zhebentyayeva T."/>
            <person name="Kuelheim C."/>
            <person name="Coggeshall M."/>
            <person name="Heim C."/>
            <person name="Lasky J.R."/>
            <person name="Leites L."/>
            <person name="Islam-Faridi N."/>
            <person name="Romero-Severson J."/>
            <person name="DeLeo V.L."/>
            <person name="Lucas S.M."/>
            <person name="Lazic D."/>
            <person name="Gailing O."/>
            <person name="Carlson J."/>
            <person name="Staton M."/>
        </authorList>
    </citation>
    <scope>NUCLEOTIDE SEQUENCE [LARGE SCALE GENOMIC DNA]</scope>
    <source>
        <strain evidence="4">Pseudo-F2</strain>
    </source>
</reference>
<dbReference type="InterPro" id="IPR050872">
    <property type="entry name" value="PPR_P_subfamily"/>
</dbReference>
<feature type="repeat" description="PPR" evidence="3">
    <location>
        <begin position="109"/>
        <end position="143"/>
    </location>
</feature>
<dbReference type="AlphaFoldDB" id="A0AAN7FUP5"/>
<accession>A0AAN7FUP5</accession>
<dbReference type="PROSITE" id="PS51375">
    <property type="entry name" value="PPR"/>
    <property type="match status" value="3"/>
</dbReference>
<dbReference type="Pfam" id="PF01535">
    <property type="entry name" value="PPR"/>
    <property type="match status" value="1"/>
</dbReference>
<dbReference type="Pfam" id="PF13041">
    <property type="entry name" value="PPR_2"/>
    <property type="match status" value="1"/>
</dbReference>
<evidence type="ECO:0000256" key="2">
    <source>
        <dbReference type="ARBA" id="ARBA00022737"/>
    </source>
</evidence>
<protein>
    <recommendedName>
        <fullName evidence="6">Pentatricopeptide repeat-containing protein</fullName>
    </recommendedName>
</protein>
<gene>
    <name evidence="4" type="ORF">RGQ29_014546</name>
</gene>
<feature type="repeat" description="PPR" evidence="3">
    <location>
        <begin position="145"/>
        <end position="179"/>
    </location>
</feature>
<dbReference type="InterPro" id="IPR011990">
    <property type="entry name" value="TPR-like_helical_dom_sf"/>
</dbReference>
<dbReference type="PANTHER" id="PTHR46128">
    <property type="entry name" value="MITOCHONDRIAL GROUP I INTRON SPLICING FACTOR CCM1"/>
    <property type="match status" value="1"/>
</dbReference>
<dbReference type="Pfam" id="PF12854">
    <property type="entry name" value="PPR_1"/>
    <property type="match status" value="1"/>
</dbReference>
<name>A0AAN7FUP5_QUERU</name>
<dbReference type="PANTHER" id="PTHR46128:SF356">
    <property type="entry name" value="PENTACOTRIPEPTIDE-REPEAT REGION OF PRORP DOMAIN-CONTAINING PROTEIN"/>
    <property type="match status" value="1"/>
</dbReference>
<evidence type="ECO:0000313" key="4">
    <source>
        <dbReference type="EMBL" id="KAK4596540.1"/>
    </source>
</evidence>
<evidence type="ECO:0000313" key="5">
    <source>
        <dbReference type="Proteomes" id="UP001324115"/>
    </source>
</evidence>
<dbReference type="NCBIfam" id="TIGR00756">
    <property type="entry name" value="PPR"/>
    <property type="match status" value="3"/>
</dbReference>
<comment type="caution">
    <text evidence="4">The sequence shown here is derived from an EMBL/GenBank/DDBJ whole genome shotgun (WGS) entry which is preliminary data.</text>
</comment>
<proteinExistence type="inferred from homology"/>
<organism evidence="4 5">
    <name type="scientific">Quercus rubra</name>
    <name type="common">Northern red oak</name>
    <name type="synonym">Quercus borealis</name>
    <dbReference type="NCBI Taxonomy" id="3512"/>
    <lineage>
        <taxon>Eukaryota</taxon>
        <taxon>Viridiplantae</taxon>
        <taxon>Streptophyta</taxon>
        <taxon>Embryophyta</taxon>
        <taxon>Tracheophyta</taxon>
        <taxon>Spermatophyta</taxon>
        <taxon>Magnoliopsida</taxon>
        <taxon>eudicotyledons</taxon>
        <taxon>Gunneridae</taxon>
        <taxon>Pentapetalae</taxon>
        <taxon>rosids</taxon>
        <taxon>fabids</taxon>
        <taxon>Fagales</taxon>
        <taxon>Fagaceae</taxon>
        <taxon>Quercus</taxon>
    </lineage>
</organism>